<evidence type="ECO:0000259" key="6">
    <source>
        <dbReference type="PROSITE" id="PS50166"/>
    </source>
</evidence>
<dbReference type="InterPro" id="IPR016024">
    <property type="entry name" value="ARM-type_fold"/>
</dbReference>
<feature type="domain" description="HECT" evidence="7">
    <location>
        <begin position="307"/>
        <end position="341"/>
    </location>
</feature>
<keyword evidence="2" id="KW-0813">Transport</keyword>
<dbReference type="Gene3D" id="1.25.10.10">
    <property type="entry name" value="Leucine-rich Repeat Variant"/>
    <property type="match status" value="1"/>
</dbReference>
<dbReference type="SUPFAM" id="SSF56204">
    <property type="entry name" value="Hect, E3 ligase catalytic domain"/>
    <property type="match status" value="1"/>
</dbReference>
<keyword evidence="4" id="KW-0539">Nucleus</keyword>
<accession>A0AAD9PWV4</accession>
<dbReference type="InterPro" id="IPR035983">
    <property type="entry name" value="Hect_E3_ubiquitin_ligase"/>
</dbReference>
<protein>
    <submittedName>
        <fullName evidence="8">Importin-11</fullName>
    </submittedName>
</protein>
<comment type="caution">
    <text evidence="8">The sequence shown here is derived from an EMBL/GenBank/DDBJ whole genome shotgun (WGS) entry which is preliminary data.</text>
</comment>
<dbReference type="Proteomes" id="UP001249851">
    <property type="component" value="Unassembled WGS sequence"/>
</dbReference>
<dbReference type="GO" id="GO:0031267">
    <property type="term" value="F:small GTPase binding"/>
    <property type="evidence" value="ECO:0007669"/>
    <property type="project" value="InterPro"/>
</dbReference>
<evidence type="ECO:0000256" key="2">
    <source>
        <dbReference type="ARBA" id="ARBA00022448"/>
    </source>
</evidence>
<dbReference type="AlphaFoldDB" id="A0AAD9PWV4"/>
<reference evidence="8" key="2">
    <citation type="journal article" date="2023" name="Science">
        <title>Genomic signatures of disease resistance in endangered staghorn corals.</title>
        <authorList>
            <person name="Vollmer S.V."/>
            <person name="Selwyn J.D."/>
            <person name="Despard B.A."/>
            <person name="Roesel C.L."/>
        </authorList>
    </citation>
    <scope>NUCLEOTIDE SEQUENCE</scope>
    <source>
        <strain evidence="8">K2</strain>
    </source>
</reference>
<organism evidence="8 9">
    <name type="scientific">Acropora cervicornis</name>
    <name type="common">Staghorn coral</name>
    <dbReference type="NCBI Taxonomy" id="6130"/>
    <lineage>
        <taxon>Eukaryota</taxon>
        <taxon>Metazoa</taxon>
        <taxon>Cnidaria</taxon>
        <taxon>Anthozoa</taxon>
        <taxon>Hexacorallia</taxon>
        <taxon>Scleractinia</taxon>
        <taxon>Astrocoeniina</taxon>
        <taxon>Acroporidae</taxon>
        <taxon>Acropora</taxon>
    </lineage>
</organism>
<name>A0AAD9PWV4_ACRCE</name>
<proteinExistence type="predicted"/>
<dbReference type="GO" id="GO:0005635">
    <property type="term" value="C:nuclear envelope"/>
    <property type="evidence" value="ECO:0007669"/>
    <property type="project" value="TreeGrafter"/>
</dbReference>
<keyword evidence="3 5" id="KW-0833">Ubl conjugation pathway</keyword>
<evidence type="ECO:0000256" key="3">
    <source>
        <dbReference type="ARBA" id="ARBA00022786"/>
    </source>
</evidence>
<dbReference type="InterPro" id="IPR000569">
    <property type="entry name" value="HECT_dom"/>
</dbReference>
<dbReference type="Pfam" id="PF03810">
    <property type="entry name" value="IBN_N"/>
    <property type="match status" value="1"/>
</dbReference>
<comment type="caution">
    <text evidence="5">Lacks conserved residue(s) required for the propagation of feature annotation.</text>
</comment>
<feature type="domain" description="Importin N-terminal" evidence="6">
    <location>
        <begin position="27"/>
        <end position="105"/>
    </location>
</feature>
<dbReference type="InterPro" id="IPR001494">
    <property type="entry name" value="Importin-beta_N"/>
</dbReference>
<dbReference type="SMART" id="SM00913">
    <property type="entry name" value="IBN_N"/>
    <property type="match status" value="1"/>
</dbReference>
<evidence type="ECO:0000313" key="9">
    <source>
        <dbReference type="Proteomes" id="UP001249851"/>
    </source>
</evidence>
<dbReference type="InterPro" id="IPR011989">
    <property type="entry name" value="ARM-like"/>
</dbReference>
<evidence type="ECO:0000259" key="7">
    <source>
        <dbReference type="PROSITE" id="PS50237"/>
    </source>
</evidence>
<dbReference type="EMBL" id="JARQWQ010000112">
    <property type="protein sequence ID" value="KAK2550359.1"/>
    <property type="molecule type" value="Genomic_DNA"/>
</dbReference>
<gene>
    <name evidence="8" type="ORF">P5673_029061</name>
</gene>
<dbReference type="GO" id="GO:0006606">
    <property type="term" value="P:protein import into nucleus"/>
    <property type="evidence" value="ECO:0007669"/>
    <property type="project" value="TreeGrafter"/>
</dbReference>
<comment type="subcellular location">
    <subcellularLocation>
        <location evidence="1">Nucleus</location>
    </subcellularLocation>
</comment>
<sequence>MNEVWRDEVLLALSNACSQNPGLVKEAEKKLENWETQAGFYSLLMFVFRNKSLDMNIRWMAILYIKIGVDRYWRKTATQFALCTVKVATQIAVLISKIARTELKDWPELLPTLLKDIQSEDAFHQQRTLLIFNHVIKMLASKRLICDRQLFQQDGRVLASLELSTLVLKVLRKMVVHGFKVFEPSSQPAIDSDPEGENLKPVEFMQQDKNAQVTHRESSHYVDCPICWAKFPIEVIGDHVHICAEGKEEFADPFSTAEDSPNEKGAIQGQGDLKEEIAKLATNVKEDEIRVTVRRKHLWWDFTRARNEYFCPTNTIKVTFCGEPAIDDGGPKREFFTEMLEYCETRLFPDGFPTESVLAVARDDFLTAGEVMAMSIVQGGPCPNFLAPEIYNVLSRSFLRSASEMELKDILLKDHVLDTLQRIGYNGVPAKEDKESIKRVVEAICMYDQTPAGSLSSLVKLEEGLKTYGLLKSIRGSPDMWRPVFVPGCEPSVTATTFLNELVVDFSLSDVKKQQEIDVFYHFTNFIQSLDSAGVGKTLKWAVGATTIPPLGLPKKISVQFLHGCTPGCKCRPTTSTCDLRITIPTHLDNEDDMNSIMASALGDSEGFGLI</sequence>
<evidence type="ECO:0000256" key="4">
    <source>
        <dbReference type="ARBA" id="ARBA00023242"/>
    </source>
</evidence>
<dbReference type="GO" id="GO:0004842">
    <property type="term" value="F:ubiquitin-protein transferase activity"/>
    <property type="evidence" value="ECO:0007669"/>
    <property type="project" value="InterPro"/>
</dbReference>
<dbReference type="PROSITE" id="PS50166">
    <property type="entry name" value="IMPORTIN_B_NT"/>
    <property type="match status" value="1"/>
</dbReference>
<dbReference type="SUPFAM" id="SSF48371">
    <property type="entry name" value="ARM repeat"/>
    <property type="match status" value="1"/>
</dbReference>
<evidence type="ECO:0000256" key="1">
    <source>
        <dbReference type="ARBA" id="ARBA00004123"/>
    </source>
</evidence>
<dbReference type="Gene3D" id="3.90.1750.10">
    <property type="entry name" value="Hect, E3 ligase catalytic domains"/>
    <property type="match status" value="1"/>
</dbReference>
<dbReference type="GO" id="GO:0005829">
    <property type="term" value="C:cytosol"/>
    <property type="evidence" value="ECO:0007669"/>
    <property type="project" value="TreeGrafter"/>
</dbReference>
<reference evidence="8" key="1">
    <citation type="journal article" date="2023" name="G3 (Bethesda)">
        <title>Whole genome assembly and annotation of the endangered Caribbean coral Acropora cervicornis.</title>
        <authorList>
            <person name="Selwyn J.D."/>
            <person name="Vollmer S.V."/>
        </authorList>
    </citation>
    <scope>NUCLEOTIDE SEQUENCE</scope>
    <source>
        <strain evidence="8">K2</strain>
    </source>
</reference>
<evidence type="ECO:0000313" key="8">
    <source>
        <dbReference type="EMBL" id="KAK2550359.1"/>
    </source>
</evidence>
<dbReference type="PROSITE" id="PS50237">
    <property type="entry name" value="HECT"/>
    <property type="match status" value="1"/>
</dbReference>
<dbReference type="PANTHER" id="PTHR10997:SF7">
    <property type="entry name" value="IMPORTIN-11"/>
    <property type="match status" value="1"/>
</dbReference>
<evidence type="ECO:0000256" key="5">
    <source>
        <dbReference type="PROSITE-ProRule" id="PRU00104"/>
    </source>
</evidence>
<dbReference type="PANTHER" id="PTHR10997">
    <property type="entry name" value="IMPORTIN-7, 8, 11"/>
    <property type="match status" value="1"/>
</dbReference>
<keyword evidence="9" id="KW-1185">Reference proteome</keyword>